<sequence>MAPRNKNIHKEVNEVTKKKNDGFFIKSNKRTKRDLGKRGQNFKKSDDQKRNESKKDKETEKKPFDKKTYRLKKYSNKYKIQQWENQRKHAVVQRYQKSMKKDNSQKFDVEKIYKEYENDEESDDETKDLSNNEYKEENKNKKKLKLKPQEKFEQMKSDAETRRAEALKRKEMKEQAIKEYKKKKLEKFKKLNKKTKRGQPVMKDRIELLLEEIQQSVNKG</sequence>
<dbReference type="RefSeq" id="XP_030749464.1">
    <property type="nucleotide sequence ID" value="XM_030893604.1"/>
</dbReference>
<dbReference type="InterPro" id="IPR013730">
    <property type="entry name" value="Fyv7/TAP26"/>
</dbReference>
<name>A0A6J2XFD8_SITOR</name>
<dbReference type="GO" id="GO:0005634">
    <property type="term" value="C:nucleus"/>
    <property type="evidence" value="ECO:0007669"/>
    <property type="project" value="TreeGrafter"/>
</dbReference>
<reference evidence="3" key="1">
    <citation type="submission" date="2025-08" db="UniProtKB">
        <authorList>
            <consortium name="RefSeq"/>
        </authorList>
    </citation>
    <scope>IDENTIFICATION</scope>
    <source>
        <tissue evidence="3">Gonads</tissue>
    </source>
</reference>
<feature type="region of interest" description="Disordered" evidence="1">
    <location>
        <begin position="83"/>
        <end position="170"/>
    </location>
</feature>
<protein>
    <submittedName>
        <fullName evidence="3">Thyroid transcription factor 1-associated protein 26</fullName>
    </submittedName>
</protein>
<evidence type="ECO:0000256" key="1">
    <source>
        <dbReference type="SAM" id="MobiDB-lite"/>
    </source>
</evidence>
<evidence type="ECO:0000313" key="2">
    <source>
        <dbReference type="Proteomes" id="UP000504635"/>
    </source>
</evidence>
<feature type="region of interest" description="Disordered" evidence="1">
    <location>
        <begin position="1"/>
        <end position="70"/>
    </location>
</feature>
<dbReference type="OrthoDB" id="5377144at2759"/>
<dbReference type="KEGG" id="soy:115877450"/>
<dbReference type="Pfam" id="PF08524">
    <property type="entry name" value="rRNA_processing"/>
    <property type="match status" value="1"/>
</dbReference>
<dbReference type="PANTHER" id="PTHR15657:SF1">
    <property type="entry name" value="THYROID TRANSCRIPTION FACTOR 1-ASSOCIATED PROTEIN 26"/>
    <property type="match status" value="1"/>
</dbReference>
<dbReference type="GeneID" id="115877450"/>
<dbReference type="Proteomes" id="UP000504635">
    <property type="component" value="Unplaced"/>
</dbReference>
<proteinExistence type="predicted"/>
<feature type="compositionally biased region" description="Basic and acidic residues" evidence="1">
    <location>
        <begin position="127"/>
        <end position="139"/>
    </location>
</feature>
<accession>A0A6J2XFD8</accession>
<keyword evidence="2" id="KW-1185">Reference proteome</keyword>
<feature type="compositionally biased region" description="Acidic residues" evidence="1">
    <location>
        <begin position="117"/>
        <end position="126"/>
    </location>
</feature>
<feature type="compositionally biased region" description="Basic and acidic residues" evidence="1">
    <location>
        <begin position="33"/>
        <end position="68"/>
    </location>
</feature>
<evidence type="ECO:0000313" key="3">
    <source>
        <dbReference type="RefSeq" id="XP_030749464.1"/>
    </source>
</evidence>
<gene>
    <name evidence="3" type="primary">LOC115877450</name>
</gene>
<dbReference type="PANTHER" id="PTHR15657">
    <property type="entry name" value="THYROID TRANSCRIPTION FACTOR 1-ASSOCIATED PROTEIN 26"/>
    <property type="match status" value="1"/>
</dbReference>
<feature type="compositionally biased region" description="Basic and acidic residues" evidence="1">
    <location>
        <begin position="99"/>
        <end position="116"/>
    </location>
</feature>
<dbReference type="InParanoid" id="A0A6J2XFD8"/>
<organism evidence="2 3">
    <name type="scientific">Sitophilus oryzae</name>
    <name type="common">Rice weevil</name>
    <name type="synonym">Curculio oryzae</name>
    <dbReference type="NCBI Taxonomy" id="7048"/>
    <lineage>
        <taxon>Eukaryota</taxon>
        <taxon>Metazoa</taxon>
        <taxon>Ecdysozoa</taxon>
        <taxon>Arthropoda</taxon>
        <taxon>Hexapoda</taxon>
        <taxon>Insecta</taxon>
        <taxon>Pterygota</taxon>
        <taxon>Neoptera</taxon>
        <taxon>Endopterygota</taxon>
        <taxon>Coleoptera</taxon>
        <taxon>Polyphaga</taxon>
        <taxon>Cucujiformia</taxon>
        <taxon>Curculionidae</taxon>
        <taxon>Dryophthorinae</taxon>
        <taxon>Sitophilus</taxon>
    </lineage>
</organism>
<feature type="compositionally biased region" description="Basic and acidic residues" evidence="1">
    <location>
        <begin position="8"/>
        <end position="21"/>
    </location>
</feature>
<dbReference type="AlphaFoldDB" id="A0A6J2XFD8"/>
<feature type="compositionally biased region" description="Basic and acidic residues" evidence="1">
    <location>
        <begin position="147"/>
        <end position="170"/>
    </location>
</feature>